<evidence type="ECO:0000256" key="11">
    <source>
        <dbReference type="ARBA" id="ARBA00023180"/>
    </source>
</evidence>
<sequence length="879" mass="99695">MFLIFSVFVVHVVFLVSVFDIYFKSPIVHGMTPQSSPLEPPARRLVLMVADGLRADFFFEADDLKNKRNAPHLRSIIEERGVWGVSHTRVPTESRPGHVALIAGLYEDPSAVAKGWKENPVEFDSVFNESRYTWSWGSPDILPMFAKGASGNHVYIDTYEPEVEDFGGRLSTSRLDTWVFRKVEEFLNYAKTDAALNEKLHQDRIVFFLHLLGLDTAGHTHKPHSVEYKENIKIVDAGIKKIEEIIEEFYHYDKKTAYVFTADHGMTDWGSHGAGDRSETETPLVAWGAGVREPRPSTGSNPPSPASWGLGHLTRSDVNQADVAPLMASLIGVPVPVNSVGILPRDYLGVTEHKLSELMFSNARQMAAQYNKKRELAKAGALSWIYREFSLLSENKETELMDQIHSHISAKRYIESIAVSEKLISLSLLGLEYYQNYYQHFLLSCITIAFLGWIAWLLLSLVDDMNFHRKNSLLLDVQHEASKDKKMLNLIRSRICAGGRWVNITFMFLVILTVMLIFLQMLSRQFYIYCLLPELIWWAVARHWAALRASMFHVRDLMGLRRLLMLFIFHVIGIEILVVSFFYRYFLSIGMLGLAAWPVIFPLDQSVQFPLLAGWVSSCLFLAVFPLLPVVGREPNTQLVALSGWLFLILVAYCAWRLETCAVDSKDRFHSCCVVAVQLVMLPTAIWDLVSTAENIKNKQGLPGVNQFVSWSLLGISLCLPLLSSQRVLARLHSVAMSLVASFLLLSASHEVLFILALILNMFCWLLLELHSADSSKNKLLDLKFSAATYNVFERSLSSVDFRRAYFFLFYIIVSFFGTGNIASINSFDPTWVHCFVTVFSPFVMTLLIMWKIMIPFLAVTCTFRALNIIVQVNGSLFK</sequence>
<comment type="function">
    <text evidence="12">Ethanolamine phosphate transferase involved in glycosylphosphatidylinositol-anchor biosynthesis. Transfers ethanolamine phosphate to the first alpha-1,4-linked mannose of the glycosylphosphatidylinositol precursor of GPI-anchor.</text>
</comment>
<dbReference type="EMBL" id="KK852502">
    <property type="protein sequence ID" value="KDR22535.1"/>
    <property type="molecule type" value="Genomic_DNA"/>
</dbReference>
<comment type="subcellular location">
    <subcellularLocation>
        <location evidence="1 12">Endoplasmic reticulum membrane</location>
        <topology evidence="1 12">Multi-pass membrane protein</topology>
    </subcellularLocation>
</comment>
<dbReference type="Pfam" id="PF04987">
    <property type="entry name" value="PigN"/>
    <property type="match status" value="1"/>
</dbReference>
<dbReference type="FunFam" id="3.40.720.10:FF:000015">
    <property type="entry name" value="GPI ethanolamine phosphate transferase 1"/>
    <property type="match status" value="1"/>
</dbReference>
<keyword evidence="7 12" id="KW-0812">Transmembrane</keyword>
<dbReference type="PANTHER" id="PTHR12250">
    <property type="entry name" value="PHOSPHATIDYLINOSITOL GLYCAN, CLASS N"/>
    <property type="match status" value="1"/>
</dbReference>
<dbReference type="OrthoDB" id="2748310at2759"/>
<dbReference type="OMA" id="QSYFHRE"/>
<dbReference type="Proteomes" id="UP000027135">
    <property type="component" value="Unassembled WGS sequence"/>
</dbReference>
<feature type="transmembrane region" description="Helical" evidence="12">
    <location>
        <begin position="610"/>
        <end position="631"/>
    </location>
</feature>
<feature type="transmembrane region" description="Helical" evidence="12">
    <location>
        <begin position="585"/>
        <end position="603"/>
    </location>
</feature>
<proteinExistence type="inferred from homology"/>
<evidence type="ECO:0000256" key="8">
    <source>
        <dbReference type="ARBA" id="ARBA00022824"/>
    </source>
</evidence>
<evidence type="ECO:0000256" key="6">
    <source>
        <dbReference type="ARBA" id="ARBA00022679"/>
    </source>
</evidence>
<keyword evidence="11" id="KW-0325">Glycoprotein</keyword>
<dbReference type="InterPro" id="IPR002591">
    <property type="entry name" value="Phosphodiest/P_Trfase"/>
</dbReference>
<keyword evidence="8 12" id="KW-0256">Endoplasmic reticulum</keyword>
<keyword evidence="9 12" id="KW-1133">Transmembrane helix</keyword>
<feature type="transmembrane region" description="Helical" evidence="12">
    <location>
        <begin position="637"/>
        <end position="656"/>
    </location>
</feature>
<dbReference type="InterPro" id="IPR017852">
    <property type="entry name" value="GPI_EtnP_transferase_1_C"/>
</dbReference>
<accession>A0A067RPH7</accession>
<evidence type="ECO:0000256" key="3">
    <source>
        <dbReference type="ARBA" id="ARBA00008400"/>
    </source>
</evidence>
<dbReference type="GO" id="GO:0051377">
    <property type="term" value="F:mannose-ethanolamine phosphotransferase activity"/>
    <property type="evidence" value="ECO:0007669"/>
    <property type="project" value="UniProtKB-UniRule"/>
</dbReference>
<dbReference type="PANTHER" id="PTHR12250:SF0">
    <property type="entry name" value="GPI ETHANOLAMINE PHOSPHATE TRANSFERASE 1"/>
    <property type="match status" value="1"/>
</dbReference>
<evidence type="ECO:0000256" key="12">
    <source>
        <dbReference type="RuleBase" id="RU367138"/>
    </source>
</evidence>
<feature type="domain" description="GPI ethanolamine phosphate transferase 1 C-terminal" evidence="13">
    <location>
        <begin position="430"/>
        <end position="874"/>
    </location>
</feature>
<reference evidence="14 15" key="1">
    <citation type="journal article" date="2014" name="Nat. Commun.">
        <title>Molecular traces of alternative social organization in a termite genome.</title>
        <authorList>
            <person name="Terrapon N."/>
            <person name="Li C."/>
            <person name="Robertson H.M."/>
            <person name="Ji L."/>
            <person name="Meng X."/>
            <person name="Booth W."/>
            <person name="Chen Z."/>
            <person name="Childers C.P."/>
            <person name="Glastad K.M."/>
            <person name="Gokhale K."/>
            <person name="Gowin J."/>
            <person name="Gronenberg W."/>
            <person name="Hermansen R.A."/>
            <person name="Hu H."/>
            <person name="Hunt B.G."/>
            <person name="Huylmans A.K."/>
            <person name="Khalil S.M."/>
            <person name="Mitchell R.D."/>
            <person name="Munoz-Torres M.C."/>
            <person name="Mustard J.A."/>
            <person name="Pan H."/>
            <person name="Reese J.T."/>
            <person name="Scharf M.E."/>
            <person name="Sun F."/>
            <person name="Vogel H."/>
            <person name="Xiao J."/>
            <person name="Yang W."/>
            <person name="Yang Z."/>
            <person name="Yang Z."/>
            <person name="Zhou J."/>
            <person name="Zhu J."/>
            <person name="Brent C.S."/>
            <person name="Elsik C.G."/>
            <person name="Goodisman M.A."/>
            <person name="Liberles D.A."/>
            <person name="Roe R.M."/>
            <person name="Vargo E.L."/>
            <person name="Vilcinskas A."/>
            <person name="Wang J."/>
            <person name="Bornberg-Bauer E."/>
            <person name="Korb J."/>
            <person name="Zhang G."/>
            <person name="Liebig J."/>
        </authorList>
    </citation>
    <scope>NUCLEOTIDE SEQUENCE [LARGE SCALE GENOMIC DNA]</scope>
    <source>
        <tissue evidence="14">Whole organism</tissue>
    </source>
</reference>
<dbReference type="AlphaFoldDB" id="A0A067RPH7"/>
<feature type="transmembrane region" description="Helical" evidence="12">
    <location>
        <begin position="501"/>
        <end position="520"/>
    </location>
</feature>
<evidence type="ECO:0000256" key="5">
    <source>
        <dbReference type="ARBA" id="ARBA00022502"/>
    </source>
</evidence>
<gene>
    <name evidence="14" type="ORF">L798_02417</name>
</gene>
<evidence type="ECO:0000256" key="4">
    <source>
        <dbReference type="ARBA" id="ARBA00020831"/>
    </source>
</evidence>
<feature type="transmembrane region" description="Helical" evidence="12">
    <location>
        <begin position="831"/>
        <end position="851"/>
    </location>
</feature>
<comment type="similarity">
    <text evidence="3 12">Belongs to the PIGG/PIGN/PIGO family. PIGN subfamily.</text>
</comment>
<protein>
    <recommendedName>
        <fullName evidence="4 12">GPI ethanolamine phosphate transferase 1</fullName>
        <ecNumber evidence="12">2.-.-.-</ecNumber>
    </recommendedName>
</protein>
<feature type="transmembrane region" description="Helical" evidence="12">
    <location>
        <begin position="559"/>
        <end position="579"/>
    </location>
</feature>
<dbReference type="CDD" id="cd16020">
    <property type="entry name" value="GPI_EPT_1"/>
    <property type="match status" value="1"/>
</dbReference>
<keyword evidence="6 12" id="KW-0808">Transferase</keyword>
<feature type="transmembrane region" description="Helical" evidence="12">
    <location>
        <begin position="441"/>
        <end position="462"/>
    </location>
</feature>
<dbReference type="SUPFAM" id="SSF53649">
    <property type="entry name" value="Alkaline phosphatase-like"/>
    <property type="match status" value="1"/>
</dbReference>
<dbReference type="FunCoup" id="A0A067RPH7">
    <property type="interactions" value="996"/>
</dbReference>
<dbReference type="UniPathway" id="UPA00196"/>
<dbReference type="GO" id="GO:0006506">
    <property type="term" value="P:GPI anchor biosynthetic process"/>
    <property type="evidence" value="ECO:0007669"/>
    <property type="project" value="UniProtKB-UniPathway"/>
</dbReference>
<feature type="transmembrane region" description="Helical" evidence="12">
    <location>
        <begin position="526"/>
        <end position="547"/>
    </location>
</feature>
<keyword evidence="10 12" id="KW-0472">Membrane</keyword>
<feature type="transmembrane region" description="Helical" evidence="12">
    <location>
        <begin position="668"/>
        <end position="687"/>
    </location>
</feature>
<keyword evidence="5 12" id="KW-0337">GPI-anchor biosynthesis</keyword>
<dbReference type="InterPro" id="IPR037671">
    <property type="entry name" value="PIGN_N"/>
</dbReference>
<dbReference type="InterPro" id="IPR017850">
    <property type="entry name" value="Alkaline_phosphatase_core_sf"/>
</dbReference>
<keyword evidence="15" id="KW-1185">Reference proteome</keyword>
<evidence type="ECO:0000256" key="10">
    <source>
        <dbReference type="ARBA" id="ARBA00023136"/>
    </source>
</evidence>
<evidence type="ECO:0000256" key="2">
    <source>
        <dbReference type="ARBA" id="ARBA00004687"/>
    </source>
</evidence>
<evidence type="ECO:0000259" key="13">
    <source>
        <dbReference type="Pfam" id="PF04987"/>
    </source>
</evidence>
<feature type="transmembrane region" description="Helical" evidence="12">
    <location>
        <begin position="752"/>
        <end position="770"/>
    </location>
</feature>
<name>A0A067RPH7_ZOONE</name>
<evidence type="ECO:0000313" key="15">
    <source>
        <dbReference type="Proteomes" id="UP000027135"/>
    </source>
</evidence>
<feature type="transmembrane region" description="Helical" evidence="12">
    <location>
        <begin position="805"/>
        <end position="825"/>
    </location>
</feature>
<comment type="caution">
    <text evidence="12">Lacks conserved residue(s) required for the propagation of feature annotation.</text>
</comment>
<evidence type="ECO:0000313" key="14">
    <source>
        <dbReference type="EMBL" id="KDR22535.1"/>
    </source>
</evidence>
<dbReference type="InterPro" id="IPR007070">
    <property type="entry name" value="GPI_EtnP_transferase_1"/>
</dbReference>
<evidence type="ECO:0000256" key="1">
    <source>
        <dbReference type="ARBA" id="ARBA00004477"/>
    </source>
</evidence>
<dbReference type="GO" id="GO:0005789">
    <property type="term" value="C:endoplasmic reticulum membrane"/>
    <property type="evidence" value="ECO:0007669"/>
    <property type="project" value="UniProtKB-SubCell"/>
</dbReference>
<comment type="pathway">
    <text evidence="2 12">Glycolipid biosynthesis; glycosylphosphatidylinositol-anchor biosynthesis.</text>
</comment>
<organism evidence="14 15">
    <name type="scientific">Zootermopsis nevadensis</name>
    <name type="common">Dampwood termite</name>
    <dbReference type="NCBI Taxonomy" id="136037"/>
    <lineage>
        <taxon>Eukaryota</taxon>
        <taxon>Metazoa</taxon>
        <taxon>Ecdysozoa</taxon>
        <taxon>Arthropoda</taxon>
        <taxon>Hexapoda</taxon>
        <taxon>Insecta</taxon>
        <taxon>Pterygota</taxon>
        <taxon>Neoptera</taxon>
        <taxon>Polyneoptera</taxon>
        <taxon>Dictyoptera</taxon>
        <taxon>Blattodea</taxon>
        <taxon>Blattoidea</taxon>
        <taxon>Termitoidae</taxon>
        <taxon>Termopsidae</taxon>
        <taxon>Zootermopsis</taxon>
    </lineage>
</organism>
<dbReference type="Pfam" id="PF01663">
    <property type="entry name" value="Phosphodiest"/>
    <property type="match status" value="1"/>
</dbReference>
<evidence type="ECO:0000256" key="9">
    <source>
        <dbReference type="ARBA" id="ARBA00022989"/>
    </source>
</evidence>
<dbReference type="Gene3D" id="3.40.720.10">
    <property type="entry name" value="Alkaline Phosphatase, subunit A"/>
    <property type="match status" value="2"/>
</dbReference>
<evidence type="ECO:0000256" key="7">
    <source>
        <dbReference type="ARBA" id="ARBA00022692"/>
    </source>
</evidence>
<dbReference type="eggNOG" id="KOG2124">
    <property type="taxonomic scope" value="Eukaryota"/>
</dbReference>
<dbReference type="EC" id="2.-.-.-" evidence="12"/>
<dbReference type="STRING" id="136037.A0A067RPH7"/>
<dbReference type="InParanoid" id="A0A067RPH7"/>